<feature type="transmembrane region" description="Helical" evidence="1">
    <location>
        <begin position="12"/>
        <end position="36"/>
    </location>
</feature>
<name>A0A379EAK9_9PORP</name>
<keyword evidence="1" id="KW-0812">Transmembrane</keyword>
<accession>A0A379EAK9</accession>
<keyword evidence="1" id="KW-0472">Membrane</keyword>
<organism evidence="2 3">
    <name type="scientific">Porphyromonas macacae</name>
    <dbReference type="NCBI Taxonomy" id="28115"/>
    <lineage>
        <taxon>Bacteria</taxon>
        <taxon>Pseudomonadati</taxon>
        <taxon>Bacteroidota</taxon>
        <taxon>Bacteroidia</taxon>
        <taxon>Bacteroidales</taxon>
        <taxon>Porphyromonadaceae</taxon>
        <taxon>Porphyromonas</taxon>
    </lineage>
</organism>
<sequence>MTGGAVIKAKLPYILLSFFIILLDICVCCLFAHILYCNKTYYFTSK</sequence>
<dbReference type="AlphaFoldDB" id="A0A379EAK9"/>
<gene>
    <name evidence="2" type="ORF">NCTC11632_01494</name>
</gene>
<evidence type="ECO:0000256" key="1">
    <source>
        <dbReference type="SAM" id="Phobius"/>
    </source>
</evidence>
<proteinExistence type="predicted"/>
<dbReference type="EMBL" id="UGTF01000002">
    <property type="protein sequence ID" value="SUB89391.1"/>
    <property type="molecule type" value="Genomic_DNA"/>
</dbReference>
<evidence type="ECO:0000313" key="3">
    <source>
        <dbReference type="Proteomes" id="UP000254156"/>
    </source>
</evidence>
<protein>
    <submittedName>
        <fullName evidence="2">Uncharacterized protein</fullName>
    </submittedName>
</protein>
<reference evidence="2 3" key="1">
    <citation type="submission" date="2018-06" db="EMBL/GenBank/DDBJ databases">
        <authorList>
            <consortium name="Pathogen Informatics"/>
            <person name="Doyle S."/>
        </authorList>
    </citation>
    <scope>NUCLEOTIDE SEQUENCE [LARGE SCALE GENOMIC DNA]</scope>
    <source>
        <strain evidence="2 3">NCTC11632</strain>
    </source>
</reference>
<dbReference type="Proteomes" id="UP000254156">
    <property type="component" value="Unassembled WGS sequence"/>
</dbReference>
<keyword evidence="1" id="KW-1133">Transmembrane helix</keyword>
<evidence type="ECO:0000313" key="2">
    <source>
        <dbReference type="EMBL" id="SUB89391.1"/>
    </source>
</evidence>